<sequence length="2536" mass="282201">MNSNQYNTNSNSYGYNQPVGKHNLPPIAALSSAVNYRATARNPRPSDTSAGYGGQAQQQQEMYNQGNYSEPVNSNYQQYTNTSYNTMTNTQYPEQQTNNYNTFNQRPVDPPSNSQPSYLVPQTNKAKAATYSDSRFGMFPEPDSQKHLDNYVKPSQSYGNYPPAPAPAPAPLPNFKDLTSSYSHQQQQFSTQPPQPSPSKQSNPSPVPKPTDVAKASTYSGANQMQASDWMNKSEYQNQMNSNQSKMRTEAADYYSKKLQAMSATPANNQPSFQSMSMEPKSSYPSQNYGYSQQGQNRTSSNSSYQMFNSSAQGDIGLLRDHDGFKVPQQMQPSNMYQTQTGHYLPEVSKSFEKDSSKSFQHQKSPSISNSKSIKSPSQYDYGEQKQTDSLPNIAQFDYKMNDRMNPSMKQQSYSMNNLNTVDNRYPNNQLTSNPPLDNRLNSYASSESLHSSYMNKDLNFDQRYNTLPGASKDKTHHSTQNMDYNYRHSSNFQGQSVEANTLDNRLVPNQPDSKPNHPPNDLKPSSDNLMMKTNYPSSSFISDKFNSMSASNQNDSKSMQHHGPVAQNSYNFQSQQYQQIQQPAAETLDTNNRSFYPEQVNDTTGRPSPHRTKLQSQGASYSTPSPHNIGGSPRSSVLNSSLNNLYNTPSQSLYKIPASPKASHNSQTSVPSSPKGSISNPPHNTLPQTQSPYSSIPASPNNSASLPHNYQHSISPIHTSMPSSSSHSSPKQVPPSPSPNQICIPPSPHQTSIPPSPHQTSIPSSPHQTFIPLSPHPIPPSPSPHKIPPSPHPVPPAASPYQVPPCPSPQQISPAPSPHQITSSPSLHQTSVPFSLHQIPPAPSPLHVPPSPSSHQTPIPSAPSSHQTSVPSAPHQVSPTPSPHQTSVPPALNSHQIHSAPSPNHSSIPPTSDQDPSSTSSHQTHMPTLPTSTEPEPLSPKTTHEQSLTPPSQPSISPGASFSQSSLPSDPLSMPTTCSLSIKTPQIENVEKSSTDLEIGYQSSSDQLCLVPESQNPPADSSMTSCPSVTSLDISTPMDLEQYDKSPSSEFQTLQPDSVSPKVVSSLNEGLEAKEDGSAQDEPERLKTPELKKCESSNIIVSEVSNGEEKMEVTSISCSSKIEQDIENPKIEIASDISNKNVEHIDKKNHNSSEILNLNNVVTKPSNKVEHILDTSCDSSEKGQTESNDKIETKASVNDSLPPNVDIFKDVTIELSQPDSSSQEINDLINENNNENCVNNDNDNQTVTHSSSDEQKQEDLSLKEIENNVVEKMNSSPSLQAAAVSENKDRSKESVHDALSQDKENCTENVRPLPAVEEETKLHTNAKKPNEIIQQEGKISESTINSNSDLISIANDTKHEKHVSLENNVSSTDSSQVVDENSCIENEEDTTNCISENLTQETNLVEENSKFYKANVIQSNINRLKEESRNKSVIENVVSILSKGTVEKDEVQHQLENQMEPPACNDNEPKLQMASNILSSKNTYLDIHHSETTKILEHVAATLANHKRKINDESDSKVAPGNQEYVEKPILKDTSEEDEEEVIKANVVSYEMDKSTHSVQKEEPQNLSVEKNVSKESPKNSQDTPVIDAHLTLIKDKVVNMDVATASTKYFTPKDRIRNYEHQMSMEAKQPQALTTERLHILDVKSKSSGVLKVERLPKNTSETSKARYDGYHPHQVQNENITKPLFNYETYMKQKQLLSTSMGRKADTFNEQYEKKIKSTTVMPGPGAAHALPPPPPAHGPREDMYSNISKNVSLPQASLNFQRKDLGLPQVPRKDLSITQGQRKDLVLSQVQAAEKYSDIQLQQYYEQQQKYTDYERYILKQSAESSHQMMTKDINPALGTARKESKPPKKQSRVSDKGLDSTTPRLSLQDQQKEYMKFLQKQQQYQQYDPSSSQSSDRHKSQKSLYEDQYKLQNYVQHIAQEEAKKRKQQNEQRVAEQQKYELDRLQQKDRYHLNDQQRSLQDQYYSSRHGTQPYYPATASSSNSSRDRQKPSLPPHNAYPYNFPKQDTKPGTLHEYDLTQHIKNQGMQPHQQSEQSKSNQTLTDGVMQQYQQSQQQLADNIRRQQQARPAPVQQEPSRVSNEKQKSQPVKKRQYNPVSTAPAPPQNTQVSSVSSSVRGTIASPLDLSVKTVRQSADSTAKDEEGHRSAVSSSVPKLDISSNFTNQSLMSSMFSTYNALSSQPRPHPSQSVPHPSQTSPHPSRVGPHPSQSVPYRHSSQAQSSQLSPYQQHPSQSVPPKKQKKSIASTPLPQGIPAYDTLPRGHQPPYDTSRGPQAPYEALVSPRGGPMSYDPMRRDPTRPLEIQHRYPGASSKSPGSSMSPGSKPSLPSPNLLSPSNRHGMSPLAVNTHNPYANFKPDQYSPKRPAANLASISPVPSKHAKVENWRQTIDFQIDQKLAKAQQQFQQNQISEKQLPSPGPQLPQPGQAYSNRPSPNMLSSPNYPQQQQQRMPPPSPHVVTSLPSSQPVSSPSYLQNQQAYNQQQSLQNQQQQSSRHQQQQLLQQQQQPLQHQQQHSLQQQQQLSLQQQQQQQ</sequence>
<feature type="compositionally biased region" description="Polar residues" evidence="1">
    <location>
        <begin position="663"/>
        <end position="691"/>
    </location>
</feature>
<feature type="region of interest" description="Disordered" evidence="1">
    <location>
        <begin position="2181"/>
        <end position="2386"/>
    </location>
</feature>
<feature type="compositionally biased region" description="Polar residues" evidence="1">
    <location>
        <begin position="217"/>
        <end position="228"/>
    </location>
</feature>
<feature type="compositionally biased region" description="Polar residues" evidence="1">
    <location>
        <begin position="1046"/>
        <end position="1069"/>
    </location>
</feature>
<feature type="region of interest" description="Disordered" evidence="1">
    <location>
        <begin position="1175"/>
        <end position="1204"/>
    </location>
</feature>
<feature type="compositionally biased region" description="Pro residues" evidence="1">
    <location>
        <begin position="775"/>
        <end position="809"/>
    </location>
</feature>
<feature type="compositionally biased region" description="Low complexity" evidence="1">
    <location>
        <begin position="2316"/>
        <end position="2342"/>
    </location>
</feature>
<feature type="compositionally biased region" description="Polar residues" evidence="1">
    <location>
        <begin position="535"/>
        <end position="558"/>
    </location>
</feature>
<feature type="compositionally biased region" description="Low complexity" evidence="1">
    <location>
        <begin position="2443"/>
        <end position="2454"/>
    </location>
</feature>
<feature type="region of interest" description="Disordered" evidence="1">
    <location>
        <begin position="1927"/>
        <end position="2017"/>
    </location>
</feature>
<name>A0A8D8Y497_9HEMI</name>
<feature type="compositionally biased region" description="Polar residues" evidence="1">
    <location>
        <begin position="2212"/>
        <end position="2232"/>
    </location>
</feature>
<evidence type="ECO:0000256" key="1">
    <source>
        <dbReference type="SAM" id="MobiDB-lite"/>
    </source>
</evidence>
<feature type="region of interest" description="Disordered" evidence="1">
    <location>
        <begin position="40"/>
        <end position="59"/>
    </location>
</feature>
<feature type="region of interest" description="Disordered" evidence="1">
    <location>
        <begin position="1555"/>
        <end position="1584"/>
    </location>
</feature>
<feature type="compositionally biased region" description="Low complexity" evidence="1">
    <location>
        <begin position="2462"/>
        <end position="2536"/>
    </location>
</feature>
<feature type="compositionally biased region" description="Polar residues" evidence="1">
    <location>
        <begin position="750"/>
        <end position="769"/>
    </location>
</feature>
<feature type="compositionally biased region" description="Polar residues" evidence="1">
    <location>
        <begin position="596"/>
        <end position="607"/>
    </location>
</feature>
<feature type="compositionally biased region" description="Low complexity" evidence="1">
    <location>
        <begin position="1233"/>
        <end position="1245"/>
    </location>
</feature>
<feature type="compositionally biased region" description="Polar residues" evidence="1">
    <location>
        <begin position="946"/>
        <end position="988"/>
    </location>
</feature>
<feature type="region of interest" description="Disordered" evidence="1">
    <location>
        <begin position="262"/>
        <end position="309"/>
    </location>
</feature>
<feature type="compositionally biased region" description="Low complexity" evidence="1">
    <location>
        <begin position="636"/>
        <end position="648"/>
    </location>
</feature>
<feature type="region of interest" description="Disordered" evidence="1">
    <location>
        <begin position="351"/>
        <end position="392"/>
    </location>
</feature>
<protein>
    <submittedName>
        <fullName evidence="2">Uncharacterized protein</fullName>
    </submittedName>
</protein>
<feature type="compositionally biased region" description="Low complexity" evidence="1">
    <location>
        <begin position="1884"/>
        <end position="1899"/>
    </location>
</feature>
<proteinExistence type="predicted"/>
<feature type="compositionally biased region" description="Low complexity" evidence="1">
    <location>
        <begin position="692"/>
        <end position="732"/>
    </location>
</feature>
<feature type="compositionally biased region" description="Basic and acidic residues" evidence="1">
    <location>
        <begin position="2297"/>
        <end position="2310"/>
    </location>
</feature>
<feature type="compositionally biased region" description="Basic and acidic residues" evidence="1">
    <location>
        <begin position="1555"/>
        <end position="1565"/>
    </location>
</feature>
<organism evidence="2">
    <name type="scientific">Cacopsylla melanoneura</name>
    <dbReference type="NCBI Taxonomy" id="428564"/>
    <lineage>
        <taxon>Eukaryota</taxon>
        <taxon>Metazoa</taxon>
        <taxon>Ecdysozoa</taxon>
        <taxon>Arthropoda</taxon>
        <taxon>Hexapoda</taxon>
        <taxon>Insecta</taxon>
        <taxon>Pterygota</taxon>
        <taxon>Neoptera</taxon>
        <taxon>Paraneoptera</taxon>
        <taxon>Hemiptera</taxon>
        <taxon>Sternorrhyncha</taxon>
        <taxon>Psylloidea</taxon>
        <taxon>Psyllidae</taxon>
        <taxon>Psyllinae</taxon>
        <taxon>Cacopsylla</taxon>
    </lineage>
</organism>
<feature type="compositionally biased region" description="Low complexity" evidence="1">
    <location>
        <begin position="2403"/>
        <end position="2420"/>
    </location>
</feature>
<feature type="region of interest" description="Disordered" evidence="1">
    <location>
        <begin position="2055"/>
        <end position="2158"/>
    </location>
</feature>
<feature type="compositionally biased region" description="Polar residues" evidence="1">
    <location>
        <begin position="283"/>
        <end position="299"/>
    </location>
</feature>
<dbReference type="EMBL" id="HBUF01357630">
    <property type="protein sequence ID" value="CAG6718593.1"/>
    <property type="molecule type" value="Transcribed_RNA"/>
</dbReference>
<feature type="compositionally biased region" description="Basic and acidic residues" evidence="1">
    <location>
        <begin position="1175"/>
        <end position="1194"/>
    </location>
</feature>
<feature type="compositionally biased region" description="Low complexity" evidence="1">
    <location>
        <begin position="2068"/>
        <end position="2079"/>
    </location>
</feature>
<feature type="compositionally biased region" description="Pro residues" evidence="1">
    <location>
        <begin position="841"/>
        <end position="853"/>
    </location>
</feature>
<feature type="region of interest" description="Disordered" evidence="1">
    <location>
        <begin position="596"/>
        <end position="1091"/>
    </location>
</feature>
<feature type="compositionally biased region" description="Polar residues" evidence="1">
    <location>
        <begin position="615"/>
        <end position="627"/>
    </location>
</feature>
<feature type="compositionally biased region" description="Low complexity" evidence="1">
    <location>
        <begin position="180"/>
        <end position="204"/>
    </location>
</feature>
<feature type="compositionally biased region" description="Polar residues" evidence="1">
    <location>
        <begin position="479"/>
        <end position="488"/>
    </location>
</feature>
<reference evidence="2" key="1">
    <citation type="submission" date="2021-05" db="EMBL/GenBank/DDBJ databases">
        <authorList>
            <person name="Alioto T."/>
            <person name="Alioto T."/>
            <person name="Gomez Garrido J."/>
        </authorList>
    </citation>
    <scope>NUCLEOTIDE SEQUENCE</scope>
</reference>
<feature type="compositionally biased region" description="Basic and acidic residues" evidence="1">
    <location>
        <begin position="1927"/>
        <end position="1960"/>
    </location>
</feature>
<feature type="compositionally biased region" description="Polar residues" evidence="1">
    <location>
        <begin position="820"/>
        <end position="834"/>
    </location>
</feature>
<feature type="compositionally biased region" description="Polar residues" evidence="1">
    <location>
        <begin position="1961"/>
        <end position="1975"/>
    </location>
</feature>
<feature type="region of interest" description="Disordered" evidence="1">
    <location>
        <begin position="1883"/>
        <end position="1908"/>
    </location>
</feature>
<feature type="compositionally biased region" description="Low complexity" evidence="1">
    <location>
        <begin position="358"/>
        <end position="378"/>
    </location>
</feature>
<feature type="compositionally biased region" description="Pro residues" evidence="1">
    <location>
        <begin position="162"/>
        <end position="172"/>
    </location>
</feature>
<feature type="compositionally biased region" description="Basic and acidic residues" evidence="1">
    <location>
        <begin position="1845"/>
        <end position="1863"/>
    </location>
</feature>
<feature type="compositionally biased region" description="Low complexity" evidence="1">
    <location>
        <begin position="2184"/>
        <end position="2206"/>
    </location>
</feature>
<accession>A0A8D8Y497</accession>
<feature type="compositionally biased region" description="Basic and acidic residues" evidence="1">
    <location>
        <begin position="1072"/>
        <end position="1091"/>
    </location>
</feature>
<feature type="compositionally biased region" description="Low complexity" evidence="1">
    <location>
        <begin position="300"/>
        <end position="309"/>
    </location>
</feature>
<feature type="compositionally biased region" description="Polar residues" evidence="1">
    <location>
        <begin position="856"/>
        <end position="906"/>
    </location>
</feature>
<feature type="region of interest" description="Disordered" evidence="1">
    <location>
        <begin position="1233"/>
        <end position="1260"/>
    </location>
</feature>
<feature type="region of interest" description="Disordered" evidence="1">
    <location>
        <begin position="1841"/>
        <end position="1870"/>
    </location>
</feature>
<feature type="region of interest" description="Disordered" evidence="1">
    <location>
        <begin position="87"/>
        <end position="228"/>
    </location>
</feature>
<feature type="compositionally biased region" description="Polar residues" evidence="1">
    <location>
        <begin position="262"/>
        <end position="277"/>
    </location>
</feature>
<feature type="region of interest" description="Disordered" evidence="1">
    <location>
        <begin position="2402"/>
        <end position="2536"/>
    </location>
</feature>
<feature type="compositionally biased region" description="Polar residues" evidence="1">
    <location>
        <begin position="93"/>
        <end position="125"/>
    </location>
</feature>
<evidence type="ECO:0000313" key="2">
    <source>
        <dbReference type="EMBL" id="CAG6718593.1"/>
    </source>
</evidence>
<feature type="compositionally biased region" description="Low complexity" evidence="1">
    <location>
        <begin position="907"/>
        <end position="942"/>
    </location>
</feature>
<feature type="compositionally biased region" description="Low complexity" evidence="1">
    <location>
        <begin position="2233"/>
        <end position="2242"/>
    </location>
</feature>
<feature type="compositionally biased region" description="Polar residues" evidence="1">
    <location>
        <begin position="1002"/>
        <end position="1035"/>
    </location>
</feature>
<feature type="compositionally biased region" description="Polar residues" evidence="1">
    <location>
        <begin position="2432"/>
        <end position="2442"/>
    </location>
</feature>
<feature type="region of interest" description="Disordered" evidence="1">
    <location>
        <begin position="506"/>
        <end position="566"/>
    </location>
</feature>
<feature type="region of interest" description="Disordered" evidence="1">
    <location>
        <begin position="465"/>
        <end position="488"/>
    </location>
</feature>
<feature type="region of interest" description="Disordered" evidence="1">
    <location>
        <begin position="419"/>
        <end position="439"/>
    </location>
</feature>